<dbReference type="PROSITE" id="PS51686">
    <property type="entry name" value="SAM_MT_RSMB_NOP"/>
    <property type="match status" value="1"/>
</dbReference>
<reference evidence="15 16" key="1">
    <citation type="submission" date="2019-03" db="EMBL/GenBank/DDBJ databases">
        <title>Genomic Encyclopedia of Type Strains, Phase IV (KMG-IV): sequencing the most valuable type-strain genomes for metagenomic binning, comparative biology and taxonomic classification.</title>
        <authorList>
            <person name="Goeker M."/>
        </authorList>
    </citation>
    <scope>NUCLEOTIDE SEQUENCE [LARGE SCALE GENOMIC DNA]</scope>
    <source>
        <strain evidence="15 16">DSM 102940</strain>
    </source>
</reference>
<name>A0A4R2KWS0_9FIRM</name>
<evidence type="ECO:0000256" key="12">
    <source>
        <dbReference type="ARBA" id="ARBA00047283"/>
    </source>
</evidence>
<keyword evidence="16" id="KW-1185">Reference proteome</keyword>
<comment type="catalytic activity">
    <reaction evidence="12">
        <text>cytidine(967) in 16S rRNA + S-adenosyl-L-methionine = 5-methylcytidine(967) in 16S rRNA + S-adenosyl-L-homocysteine + H(+)</text>
        <dbReference type="Rhea" id="RHEA:42748"/>
        <dbReference type="Rhea" id="RHEA-COMP:10219"/>
        <dbReference type="Rhea" id="RHEA-COMP:10220"/>
        <dbReference type="ChEBI" id="CHEBI:15378"/>
        <dbReference type="ChEBI" id="CHEBI:57856"/>
        <dbReference type="ChEBI" id="CHEBI:59789"/>
        <dbReference type="ChEBI" id="CHEBI:74483"/>
        <dbReference type="ChEBI" id="CHEBI:82748"/>
        <dbReference type="EC" id="2.1.1.176"/>
    </reaction>
</comment>
<keyword evidence="8 13" id="KW-0949">S-adenosyl-L-methionine</keyword>
<evidence type="ECO:0000256" key="9">
    <source>
        <dbReference type="ARBA" id="ARBA00022884"/>
    </source>
</evidence>
<dbReference type="InterPro" id="IPR006027">
    <property type="entry name" value="NusB_RsmB_TIM44"/>
</dbReference>
<feature type="domain" description="SAM-dependent MTase RsmB/NOP-type" evidence="14">
    <location>
        <begin position="172"/>
        <end position="445"/>
    </location>
</feature>
<keyword evidence="6 13" id="KW-0489">Methyltransferase</keyword>
<dbReference type="NCBIfam" id="NF011494">
    <property type="entry name" value="PRK14902.1"/>
    <property type="match status" value="1"/>
</dbReference>
<dbReference type="GO" id="GO:0005737">
    <property type="term" value="C:cytoplasm"/>
    <property type="evidence" value="ECO:0007669"/>
    <property type="project" value="UniProtKB-SubCell"/>
</dbReference>
<comment type="caution">
    <text evidence="13">Lacks conserved residue(s) required for the propagation of feature annotation.</text>
</comment>
<evidence type="ECO:0000256" key="1">
    <source>
        <dbReference type="ARBA" id="ARBA00002724"/>
    </source>
</evidence>
<dbReference type="InterPro" id="IPR023267">
    <property type="entry name" value="RCMT"/>
</dbReference>
<keyword evidence="5" id="KW-0698">rRNA processing</keyword>
<dbReference type="InterPro" id="IPR054728">
    <property type="entry name" value="RsmB-like_ferredoxin"/>
</dbReference>
<dbReference type="PANTHER" id="PTHR22807:SF53">
    <property type="entry name" value="RIBOSOMAL RNA SMALL SUBUNIT METHYLTRANSFERASE B-RELATED"/>
    <property type="match status" value="1"/>
</dbReference>
<keyword evidence="7 13" id="KW-0808">Transferase</keyword>
<evidence type="ECO:0000256" key="5">
    <source>
        <dbReference type="ARBA" id="ARBA00022552"/>
    </source>
</evidence>
<proteinExistence type="inferred from homology"/>
<dbReference type="SUPFAM" id="SSF48013">
    <property type="entry name" value="NusB-like"/>
    <property type="match status" value="1"/>
</dbReference>
<dbReference type="SUPFAM" id="SSF53335">
    <property type="entry name" value="S-adenosyl-L-methionine-dependent methyltransferases"/>
    <property type="match status" value="1"/>
</dbReference>
<dbReference type="EMBL" id="SLWV01000003">
    <property type="protein sequence ID" value="TCO78981.1"/>
    <property type="molecule type" value="Genomic_DNA"/>
</dbReference>
<evidence type="ECO:0000256" key="8">
    <source>
        <dbReference type="ARBA" id="ARBA00022691"/>
    </source>
</evidence>
<dbReference type="GO" id="GO:0008649">
    <property type="term" value="F:rRNA methyltransferase activity"/>
    <property type="evidence" value="ECO:0007669"/>
    <property type="project" value="InterPro"/>
</dbReference>
<feature type="binding site" evidence="13">
    <location>
        <position position="331"/>
    </location>
    <ligand>
        <name>S-adenosyl-L-methionine</name>
        <dbReference type="ChEBI" id="CHEBI:59789"/>
    </ligand>
</feature>
<dbReference type="Gene3D" id="3.30.70.1170">
    <property type="entry name" value="Sun protein, domain 3"/>
    <property type="match status" value="1"/>
</dbReference>
<feature type="binding site" evidence="13">
    <location>
        <begin position="262"/>
        <end position="268"/>
    </location>
    <ligand>
        <name>S-adenosyl-L-methionine</name>
        <dbReference type="ChEBI" id="CHEBI:59789"/>
    </ligand>
</feature>
<dbReference type="InterPro" id="IPR004573">
    <property type="entry name" value="rRNA_ssu_MeTfrase_B"/>
</dbReference>
<dbReference type="NCBIfam" id="TIGR00563">
    <property type="entry name" value="rsmB"/>
    <property type="match status" value="1"/>
</dbReference>
<feature type="binding site" evidence="13">
    <location>
        <position position="286"/>
    </location>
    <ligand>
        <name>S-adenosyl-L-methionine</name>
        <dbReference type="ChEBI" id="CHEBI:59789"/>
    </ligand>
</feature>
<dbReference type="PRINTS" id="PR02008">
    <property type="entry name" value="RCMTFAMILY"/>
</dbReference>
<evidence type="ECO:0000256" key="13">
    <source>
        <dbReference type="PROSITE-ProRule" id="PRU01023"/>
    </source>
</evidence>
<feature type="active site" description="Nucleophile" evidence="13">
    <location>
        <position position="384"/>
    </location>
</feature>
<dbReference type="FunFam" id="3.40.50.150:FF:000022">
    <property type="entry name" value="Ribosomal RNA small subunit methyltransferase B"/>
    <property type="match status" value="1"/>
</dbReference>
<keyword evidence="9 13" id="KW-0694">RNA-binding</keyword>
<comment type="function">
    <text evidence="1">Specifically methylates the cytosine at position 967 (m5C967) of 16S rRNA.</text>
</comment>
<dbReference type="InterPro" id="IPR011023">
    <property type="entry name" value="Nop2p"/>
</dbReference>
<accession>A0A4R2KWS0</accession>
<dbReference type="InterPro" id="IPR029063">
    <property type="entry name" value="SAM-dependent_MTases_sf"/>
</dbReference>
<evidence type="ECO:0000256" key="11">
    <source>
        <dbReference type="ARBA" id="ARBA00031088"/>
    </source>
</evidence>
<comment type="similarity">
    <text evidence="13">Belongs to the class I-like SAM-binding methyltransferase superfamily. RsmB/NOP family.</text>
</comment>
<dbReference type="Gene3D" id="3.40.50.150">
    <property type="entry name" value="Vaccinia Virus protein VP39"/>
    <property type="match status" value="1"/>
</dbReference>
<evidence type="ECO:0000313" key="15">
    <source>
        <dbReference type="EMBL" id="TCO78981.1"/>
    </source>
</evidence>
<gene>
    <name evidence="15" type="ORF">EV214_10331</name>
</gene>
<dbReference type="AlphaFoldDB" id="A0A4R2KWS0"/>
<sequence length="446" mass="51232">MEKINARKCAYHILIDIEENNAYSNIAMNRQLKGKSVESVDRRLITELVYGVLENKIYLDFMIGKLSKIKMKKIDPKVLNILRMGLYQLIYLDKIPSFAAVNESVKLVKKIDFKASGFVNGILRNFIRDRENIKVPTLSENQVMHLCITYSHPKWMVESWLKEFGQDFTIALLKANNETPKLSVRMNTLKTTKKELVEKLIRQGIDVFEDTYVEEAIHIGNLKNIAEMEIYKEGFFQIQDESSMLVAHVLDPKPGEFVIDVCAAPGGKTTHIAQLMKNKGKILARDIYEHKLKLINDNAKRLGIEIIKTEVFNAKETDENLYGQADKVLVDAPCSGLGIIRRKPELKYNKKPEDTKQLAKLQLDILNNASNYVKKDGILVYSTCTIESQENIDVIKKFINSHEDFEIRDINDYLPINFRGEQKILQLYPNIHGTDGFFICKLKKKA</sequence>
<evidence type="ECO:0000256" key="7">
    <source>
        <dbReference type="ARBA" id="ARBA00022679"/>
    </source>
</evidence>
<dbReference type="InterPro" id="IPR001678">
    <property type="entry name" value="MeTrfase_RsmB-F_NOP2_dom"/>
</dbReference>
<dbReference type="RefSeq" id="WP_132242600.1">
    <property type="nucleotide sequence ID" value="NZ_SLWV01000003.1"/>
</dbReference>
<evidence type="ECO:0000256" key="3">
    <source>
        <dbReference type="ARBA" id="ARBA00012140"/>
    </source>
</evidence>
<dbReference type="Gene3D" id="1.10.940.10">
    <property type="entry name" value="NusB-like"/>
    <property type="match status" value="1"/>
</dbReference>
<dbReference type="InterPro" id="IPR049560">
    <property type="entry name" value="MeTrfase_RsmB-F_NOP2_cat"/>
</dbReference>
<dbReference type="PANTHER" id="PTHR22807">
    <property type="entry name" value="NOP2 YEAST -RELATED NOL1/NOP2/FMU SUN DOMAIN-CONTAINING"/>
    <property type="match status" value="1"/>
</dbReference>
<keyword evidence="4" id="KW-0963">Cytoplasm</keyword>
<dbReference type="NCBIfam" id="TIGR00446">
    <property type="entry name" value="nop2p"/>
    <property type="match status" value="1"/>
</dbReference>
<dbReference type="FunFam" id="3.30.70.1170:FF:000003">
    <property type="entry name" value="16S rRNA (Cytosine(967)-C(5))-methyltransferase RsmB"/>
    <property type="match status" value="1"/>
</dbReference>
<evidence type="ECO:0000313" key="16">
    <source>
        <dbReference type="Proteomes" id="UP000294919"/>
    </source>
</evidence>
<protein>
    <recommendedName>
        <fullName evidence="3">16S rRNA (cytosine(967)-C(5))-methyltransferase</fullName>
        <ecNumber evidence="3">2.1.1.176</ecNumber>
    </recommendedName>
    <alternativeName>
        <fullName evidence="10">16S rRNA m5C967 methyltransferase</fullName>
    </alternativeName>
    <alternativeName>
        <fullName evidence="11">rRNA (cytosine-C(5)-)-methyltransferase RsmB</fullName>
    </alternativeName>
</protein>
<organism evidence="15 16">
    <name type="scientific">Marinisporobacter balticus</name>
    <dbReference type="NCBI Taxonomy" id="2018667"/>
    <lineage>
        <taxon>Bacteria</taxon>
        <taxon>Bacillati</taxon>
        <taxon>Bacillota</taxon>
        <taxon>Clostridia</taxon>
        <taxon>Peptostreptococcales</taxon>
        <taxon>Thermotaleaceae</taxon>
        <taxon>Marinisporobacter</taxon>
    </lineage>
</organism>
<comment type="subcellular location">
    <subcellularLocation>
        <location evidence="2">Cytoplasm</location>
    </subcellularLocation>
</comment>
<dbReference type="Pfam" id="PF01029">
    <property type="entry name" value="NusB"/>
    <property type="match status" value="1"/>
</dbReference>
<dbReference type="GO" id="GO:0003723">
    <property type="term" value="F:RNA binding"/>
    <property type="evidence" value="ECO:0007669"/>
    <property type="project" value="UniProtKB-UniRule"/>
</dbReference>
<evidence type="ECO:0000256" key="10">
    <source>
        <dbReference type="ARBA" id="ARBA00030399"/>
    </source>
</evidence>
<dbReference type="Pfam" id="PF01189">
    <property type="entry name" value="Methyltr_RsmB-F"/>
    <property type="match status" value="1"/>
</dbReference>
<dbReference type="GO" id="GO:0006355">
    <property type="term" value="P:regulation of DNA-templated transcription"/>
    <property type="evidence" value="ECO:0007669"/>
    <property type="project" value="InterPro"/>
</dbReference>
<dbReference type="EC" id="2.1.1.176" evidence="3"/>
<evidence type="ECO:0000256" key="2">
    <source>
        <dbReference type="ARBA" id="ARBA00004496"/>
    </source>
</evidence>
<dbReference type="OrthoDB" id="9810297at2"/>
<dbReference type="Pfam" id="PF22458">
    <property type="entry name" value="RsmF-B_ferredox"/>
    <property type="match status" value="1"/>
</dbReference>
<comment type="caution">
    <text evidence="15">The sequence shown here is derived from an EMBL/GenBank/DDBJ whole genome shotgun (WGS) entry which is preliminary data.</text>
</comment>
<evidence type="ECO:0000256" key="6">
    <source>
        <dbReference type="ARBA" id="ARBA00022603"/>
    </source>
</evidence>
<evidence type="ECO:0000259" key="14">
    <source>
        <dbReference type="PROSITE" id="PS51686"/>
    </source>
</evidence>
<evidence type="ECO:0000256" key="4">
    <source>
        <dbReference type="ARBA" id="ARBA00022490"/>
    </source>
</evidence>
<dbReference type="InterPro" id="IPR035926">
    <property type="entry name" value="NusB-like_sf"/>
</dbReference>
<dbReference type="Proteomes" id="UP000294919">
    <property type="component" value="Unassembled WGS sequence"/>
</dbReference>